<dbReference type="GO" id="GO:0005524">
    <property type="term" value="F:ATP binding"/>
    <property type="evidence" value="ECO:0007669"/>
    <property type="project" value="UniProtKB-KW"/>
</dbReference>
<keyword evidence="2" id="KW-0808">Transferase</keyword>
<dbReference type="AlphaFoldDB" id="B8HXX7"/>
<dbReference type="Pfam" id="PF00294">
    <property type="entry name" value="PfkB"/>
    <property type="match status" value="1"/>
</dbReference>
<evidence type="ECO:0000256" key="4">
    <source>
        <dbReference type="ARBA" id="ARBA00022777"/>
    </source>
</evidence>
<protein>
    <submittedName>
        <fullName evidence="7">PfkB domain protein</fullName>
    </submittedName>
</protein>
<name>B8HXX7_CYAP4</name>
<dbReference type="PANTHER" id="PTHR43085:SF1">
    <property type="entry name" value="PSEUDOURIDINE KINASE-RELATED"/>
    <property type="match status" value="1"/>
</dbReference>
<sequence length="329" mass="35133">MKRLPQVLCLGEVLFDCLADQLGQPLTAVTSWTPYLGGAPANVAAALVKLGTPAAFLGCVGDDAVGKQAIAELAAARIDLQGIQVHPQAPTRQVYVTRSAQGDRTFAGFGQQLATTVFADTHFQAAQLPEFLFATASYLVLGTLELAYPHSRAAIWRAVELAKRQGIKILVDVNWRPIFWPEPDLAPELIQALLQQADFWKLSQEEAEWLFHRTEPDAVLQQSATVPAGVLITAGEQGCTYAIGETVGQVPAFPVAVVDTTGAGDGFVAGFVHQLCLPENKSLTDPELIRRMVLYASAVGALTTMKPGAIAAQPTATEVEVFLAAQSML</sequence>
<reference evidence="7" key="1">
    <citation type="submission" date="2009-01" db="EMBL/GenBank/DDBJ databases">
        <title>Complete sequence of chromosome Cyanothece sp. PCC 7425.</title>
        <authorList>
            <consortium name="US DOE Joint Genome Institute"/>
            <person name="Lucas S."/>
            <person name="Copeland A."/>
            <person name="Lapidus A."/>
            <person name="Glavina del Rio T."/>
            <person name="Dalin E."/>
            <person name="Tice H."/>
            <person name="Bruce D."/>
            <person name="Goodwin L."/>
            <person name="Pitluck S."/>
            <person name="Sims D."/>
            <person name="Meineke L."/>
            <person name="Brettin T."/>
            <person name="Detter J.C."/>
            <person name="Han C."/>
            <person name="Larimer F."/>
            <person name="Land M."/>
            <person name="Hauser L."/>
            <person name="Kyrpides N."/>
            <person name="Ovchinnikova G."/>
            <person name="Liberton M."/>
            <person name="Stoeckel J."/>
            <person name="Banerjee A."/>
            <person name="Singh A."/>
            <person name="Page L."/>
            <person name="Sato H."/>
            <person name="Zhao L."/>
            <person name="Sherman L."/>
            <person name="Pakrasi H."/>
            <person name="Richardson P."/>
        </authorList>
    </citation>
    <scope>NUCLEOTIDE SEQUENCE</scope>
    <source>
        <strain evidence="7">PCC 7425</strain>
    </source>
</reference>
<dbReference type="InterPro" id="IPR050306">
    <property type="entry name" value="PfkB_Carbo_kinase"/>
</dbReference>
<dbReference type="CDD" id="cd01167">
    <property type="entry name" value="bac_FRK"/>
    <property type="match status" value="1"/>
</dbReference>
<evidence type="ECO:0000259" key="6">
    <source>
        <dbReference type="Pfam" id="PF00294"/>
    </source>
</evidence>
<dbReference type="PANTHER" id="PTHR43085">
    <property type="entry name" value="HEXOKINASE FAMILY MEMBER"/>
    <property type="match status" value="1"/>
</dbReference>
<evidence type="ECO:0000256" key="3">
    <source>
        <dbReference type="ARBA" id="ARBA00022741"/>
    </source>
</evidence>
<comment type="similarity">
    <text evidence="1">Belongs to the carbohydrate kinase PfkB family.</text>
</comment>
<dbReference type="PROSITE" id="PS00584">
    <property type="entry name" value="PFKB_KINASES_2"/>
    <property type="match status" value="1"/>
</dbReference>
<evidence type="ECO:0000313" key="7">
    <source>
        <dbReference type="EMBL" id="ACL43416.1"/>
    </source>
</evidence>
<dbReference type="HOGENOM" id="CLU_027634_6_1_3"/>
<gene>
    <name evidence="7" type="ordered locus">Cyan7425_1030</name>
</gene>
<dbReference type="Gene3D" id="3.40.1190.20">
    <property type="match status" value="1"/>
</dbReference>
<dbReference type="InterPro" id="IPR029056">
    <property type="entry name" value="Ribokinase-like"/>
</dbReference>
<keyword evidence="3" id="KW-0547">Nucleotide-binding</keyword>
<dbReference type="GO" id="GO:0016301">
    <property type="term" value="F:kinase activity"/>
    <property type="evidence" value="ECO:0007669"/>
    <property type="project" value="UniProtKB-KW"/>
</dbReference>
<dbReference type="KEGG" id="cyn:Cyan7425_1030"/>
<feature type="domain" description="Carbohydrate kinase PfkB" evidence="6">
    <location>
        <begin position="6"/>
        <end position="315"/>
    </location>
</feature>
<dbReference type="OrthoDB" id="9813569at2"/>
<dbReference type="eggNOG" id="COG0524">
    <property type="taxonomic scope" value="Bacteria"/>
</dbReference>
<evidence type="ECO:0000256" key="5">
    <source>
        <dbReference type="ARBA" id="ARBA00022840"/>
    </source>
</evidence>
<accession>B8HXX7</accession>
<proteinExistence type="inferred from homology"/>
<dbReference type="EMBL" id="CP001344">
    <property type="protein sequence ID" value="ACL43416.1"/>
    <property type="molecule type" value="Genomic_DNA"/>
</dbReference>
<dbReference type="STRING" id="395961.Cyan7425_1030"/>
<evidence type="ECO:0000256" key="2">
    <source>
        <dbReference type="ARBA" id="ARBA00022679"/>
    </source>
</evidence>
<keyword evidence="4" id="KW-0418">Kinase</keyword>
<dbReference type="PROSITE" id="PS00583">
    <property type="entry name" value="PFKB_KINASES_1"/>
    <property type="match status" value="1"/>
</dbReference>
<dbReference type="InterPro" id="IPR011611">
    <property type="entry name" value="PfkB_dom"/>
</dbReference>
<evidence type="ECO:0000256" key="1">
    <source>
        <dbReference type="ARBA" id="ARBA00010688"/>
    </source>
</evidence>
<dbReference type="InterPro" id="IPR002173">
    <property type="entry name" value="Carboh/pur_kinase_PfkB_CS"/>
</dbReference>
<dbReference type="SUPFAM" id="SSF53613">
    <property type="entry name" value="Ribokinase-like"/>
    <property type="match status" value="1"/>
</dbReference>
<keyword evidence="5" id="KW-0067">ATP-binding</keyword>
<organism evidence="7">
    <name type="scientific">Cyanothece sp. (strain PCC 7425 / ATCC 29141)</name>
    <dbReference type="NCBI Taxonomy" id="395961"/>
    <lineage>
        <taxon>Bacteria</taxon>
        <taxon>Bacillati</taxon>
        <taxon>Cyanobacteriota</taxon>
        <taxon>Cyanophyceae</taxon>
        <taxon>Gomontiellales</taxon>
        <taxon>Cyanothecaceae</taxon>
        <taxon>Cyanothece</taxon>
    </lineage>
</organism>